<dbReference type="RefSeq" id="WP_091464111.1">
    <property type="nucleotide sequence ID" value="NZ_FOEI01000001.1"/>
</dbReference>
<evidence type="ECO:0000256" key="2">
    <source>
        <dbReference type="ARBA" id="ARBA00023004"/>
    </source>
</evidence>
<accession>A0A1H8YVE0</accession>
<dbReference type="GO" id="GO:0046872">
    <property type="term" value="F:metal ion binding"/>
    <property type="evidence" value="ECO:0007669"/>
    <property type="project" value="UniProtKB-KW"/>
</dbReference>
<evidence type="ECO:0000256" key="3">
    <source>
        <dbReference type="PROSITE-ProRule" id="PRU00433"/>
    </source>
</evidence>
<dbReference type="EMBL" id="FOEI01000001">
    <property type="protein sequence ID" value="SEP56031.1"/>
    <property type="molecule type" value="Genomic_DNA"/>
</dbReference>
<dbReference type="OrthoDB" id="9786191at2"/>
<dbReference type="GO" id="GO:0020037">
    <property type="term" value="F:heme binding"/>
    <property type="evidence" value="ECO:0007669"/>
    <property type="project" value="InterPro"/>
</dbReference>
<dbReference type="STRING" id="1299341.SAMN05444005_101264"/>
<evidence type="ECO:0000256" key="1">
    <source>
        <dbReference type="ARBA" id="ARBA00022723"/>
    </source>
</evidence>
<dbReference type="GO" id="GO:0009055">
    <property type="term" value="F:electron transfer activity"/>
    <property type="evidence" value="ECO:0007669"/>
    <property type="project" value="InterPro"/>
</dbReference>
<keyword evidence="3" id="KW-0349">Heme</keyword>
<dbReference type="PROSITE" id="PS51007">
    <property type="entry name" value="CYTC"/>
    <property type="match status" value="1"/>
</dbReference>
<gene>
    <name evidence="5" type="ORF">SAMN05444005_101264</name>
</gene>
<evidence type="ECO:0000313" key="5">
    <source>
        <dbReference type="EMBL" id="SEP56031.1"/>
    </source>
</evidence>
<feature type="domain" description="Cytochrome c" evidence="4">
    <location>
        <begin position="27"/>
        <end position="116"/>
    </location>
</feature>
<keyword evidence="6" id="KW-1185">Reference proteome</keyword>
<proteinExistence type="predicted"/>
<name>A0A1H8YVE0_9FLAO</name>
<keyword evidence="1 3" id="KW-0479">Metal-binding</keyword>
<evidence type="ECO:0000259" key="4">
    <source>
        <dbReference type="PROSITE" id="PS51007"/>
    </source>
</evidence>
<dbReference type="AlphaFoldDB" id="A0A1H8YVE0"/>
<dbReference type="InterPro" id="IPR009056">
    <property type="entry name" value="Cyt_c-like_dom"/>
</dbReference>
<organism evidence="5 6">
    <name type="scientific">Flavobacterium urocaniciphilum</name>
    <dbReference type="NCBI Taxonomy" id="1299341"/>
    <lineage>
        <taxon>Bacteria</taxon>
        <taxon>Pseudomonadati</taxon>
        <taxon>Bacteroidota</taxon>
        <taxon>Flavobacteriia</taxon>
        <taxon>Flavobacteriales</taxon>
        <taxon>Flavobacteriaceae</taxon>
        <taxon>Flavobacterium</taxon>
    </lineage>
</organism>
<dbReference type="PROSITE" id="PS51257">
    <property type="entry name" value="PROKAR_LIPOPROTEIN"/>
    <property type="match status" value="1"/>
</dbReference>
<evidence type="ECO:0000313" key="6">
    <source>
        <dbReference type="Proteomes" id="UP000198648"/>
    </source>
</evidence>
<dbReference type="Proteomes" id="UP000198648">
    <property type="component" value="Unassembled WGS sequence"/>
</dbReference>
<protein>
    <recommendedName>
        <fullName evidence="4">Cytochrome c domain-containing protein</fullName>
    </recommendedName>
</protein>
<reference evidence="5 6" key="1">
    <citation type="submission" date="2016-10" db="EMBL/GenBank/DDBJ databases">
        <authorList>
            <person name="de Groot N.N."/>
        </authorList>
    </citation>
    <scope>NUCLEOTIDE SEQUENCE [LARGE SCALE GENOMIC DNA]</scope>
    <source>
        <strain evidence="5 6">DSM 27078</strain>
    </source>
</reference>
<keyword evidence="2 3" id="KW-0408">Iron</keyword>
<sequence length="118" mass="12854">MRKLAFIIIPILTITSCTNHSEEDLTDPLVLGNTKFATDVKPIIDNNCISCHANVPQFGAPMPLTSLEAVKEAIINRNLIGKISRPDGAPGLMPFGGPRLPQNSIDKIVDWKNSGYLE</sequence>